<feature type="domain" description="MATH" evidence="3">
    <location>
        <begin position="19"/>
        <end position="150"/>
    </location>
</feature>
<dbReference type="AlphaFoldDB" id="A0AAY4EEB7"/>
<dbReference type="Proteomes" id="UP000694580">
    <property type="component" value="Chromosome 7"/>
</dbReference>
<keyword evidence="5" id="KW-1185">Reference proteome</keyword>
<protein>
    <recommendedName>
        <fullName evidence="6">BTB domain-containing protein</fullName>
    </recommendedName>
</protein>
<dbReference type="Ensembl" id="ENSDCDT00010066602.1">
    <property type="protein sequence ID" value="ENSDCDP00010055985.1"/>
    <property type="gene ID" value="ENSDCDG00010032002.1"/>
</dbReference>
<dbReference type="SMART" id="SM00225">
    <property type="entry name" value="BTB"/>
    <property type="match status" value="1"/>
</dbReference>
<reference evidence="4" key="3">
    <citation type="submission" date="2025-09" db="UniProtKB">
        <authorList>
            <consortium name="Ensembl"/>
        </authorList>
    </citation>
    <scope>IDENTIFICATION</scope>
</reference>
<dbReference type="SUPFAM" id="SSF49599">
    <property type="entry name" value="TRAF domain-like"/>
    <property type="match status" value="1"/>
</dbReference>
<dbReference type="InterPro" id="IPR002083">
    <property type="entry name" value="MATH/TRAF_dom"/>
</dbReference>
<proteinExistence type="inferred from homology"/>
<evidence type="ECO:0000259" key="2">
    <source>
        <dbReference type="PROSITE" id="PS50097"/>
    </source>
</evidence>
<sequence length="293" mass="32770">GVAALSVSSCFLFQRQVEKYSYTWTISNFSFADDNGVPITSSTFSNPSGDLEWCLHLFPNGLDCFFEGFLSYYVVLVRAPDAGVQVGYKLAVLNAEGQEEMTIRKFNCPVEHLIEHYFGVGFSDMVRRRDILDEELGYLNDDTLTLSCEVSPAGSQVMEPDPNMAEDLGQLWDASLLSDCTVCVAGQEFKAHKSILAARCPVFRAMFTHDMRESRTNHVDIKDMELDIFKEILTFSYTGTAPNVHQMASELIVAADMVAYGHTDSKTAPSHKNLLLFLSVTHHHQNTDPLCRL</sequence>
<dbReference type="GO" id="GO:0030163">
    <property type="term" value="P:protein catabolic process"/>
    <property type="evidence" value="ECO:0007669"/>
    <property type="project" value="UniProtKB-ARBA"/>
</dbReference>
<dbReference type="SUPFAM" id="SSF54695">
    <property type="entry name" value="POZ domain"/>
    <property type="match status" value="1"/>
</dbReference>
<reference evidence="4 5" key="1">
    <citation type="submission" date="2020-06" db="EMBL/GenBank/DDBJ databases">
        <authorList>
            <consortium name="Wellcome Sanger Institute Data Sharing"/>
        </authorList>
    </citation>
    <scope>NUCLEOTIDE SEQUENCE [LARGE SCALE GENOMIC DNA]</scope>
</reference>
<dbReference type="InterPro" id="IPR008974">
    <property type="entry name" value="TRAF-like"/>
</dbReference>
<dbReference type="GeneTree" id="ENSGT00940000154376"/>
<evidence type="ECO:0000256" key="1">
    <source>
        <dbReference type="ARBA" id="ARBA00010846"/>
    </source>
</evidence>
<evidence type="ECO:0000313" key="5">
    <source>
        <dbReference type="Proteomes" id="UP000694580"/>
    </source>
</evidence>
<feature type="domain" description="BTB" evidence="2">
    <location>
        <begin position="178"/>
        <end position="239"/>
    </location>
</feature>
<dbReference type="InterPro" id="IPR011333">
    <property type="entry name" value="SKP1/BTB/POZ_sf"/>
</dbReference>
<dbReference type="Gene3D" id="2.60.210.10">
    <property type="entry name" value="Apoptosis, Tumor Necrosis Factor Receptor Associated Protein 2, Chain A"/>
    <property type="match status" value="1"/>
</dbReference>
<name>A0AAY4EEB7_9TELE</name>
<comment type="similarity">
    <text evidence="1">Belongs to the Tdpoz family.</text>
</comment>
<dbReference type="PROSITE" id="PS50097">
    <property type="entry name" value="BTB"/>
    <property type="match status" value="1"/>
</dbReference>
<dbReference type="PROSITE" id="PS50144">
    <property type="entry name" value="MATH"/>
    <property type="match status" value="1"/>
</dbReference>
<dbReference type="InterPro" id="IPR000210">
    <property type="entry name" value="BTB/POZ_dom"/>
</dbReference>
<evidence type="ECO:0000313" key="4">
    <source>
        <dbReference type="Ensembl" id="ENSDCDP00010055985.1"/>
    </source>
</evidence>
<reference evidence="4" key="2">
    <citation type="submission" date="2025-08" db="UniProtKB">
        <authorList>
            <consortium name="Ensembl"/>
        </authorList>
    </citation>
    <scope>IDENTIFICATION</scope>
</reference>
<organism evidence="4 5">
    <name type="scientific">Denticeps clupeoides</name>
    <name type="common">denticle herring</name>
    <dbReference type="NCBI Taxonomy" id="299321"/>
    <lineage>
        <taxon>Eukaryota</taxon>
        <taxon>Metazoa</taxon>
        <taxon>Chordata</taxon>
        <taxon>Craniata</taxon>
        <taxon>Vertebrata</taxon>
        <taxon>Euteleostomi</taxon>
        <taxon>Actinopterygii</taxon>
        <taxon>Neopterygii</taxon>
        <taxon>Teleostei</taxon>
        <taxon>Clupei</taxon>
        <taxon>Clupeiformes</taxon>
        <taxon>Denticipitoidei</taxon>
        <taxon>Denticipitidae</taxon>
        <taxon>Denticeps</taxon>
    </lineage>
</organism>
<dbReference type="PANTHER" id="PTHR24413">
    <property type="entry name" value="SPECKLE-TYPE POZ PROTEIN"/>
    <property type="match status" value="1"/>
</dbReference>
<dbReference type="Pfam" id="PF22486">
    <property type="entry name" value="MATH_2"/>
    <property type="match status" value="1"/>
</dbReference>
<dbReference type="Pfam" id="PF00651">
    <property type="entry name" value="BTB"/>
    <property type="match status" value="1"/>
</dbReference>
<gene>
    <name evidence="4" type="primary">SPOP</name>
</gene>
<evidence type="ECO:0000259" key="3">
    <source>
        <dbReference type="PROSITE" id="PS50144"/>
    </source>
</evidence>
<accession>A0AAY4EEB7</accession>
<dbReference type="Gene3D" id="3.30.710.10">
    <property type="entry name" value="Potassium Channel Kv1.1, Chain A"/>
    <property type="match status" value="1"/>
</dbReference>
<evidence type="ECO:0008006" key="6">
    <source>
        <dbReference type="Google" id="ProtNLM"/>
    </source>
</evidence>